<gene>
    <name evidence="4" type="primary">LOC108682321</name>
</gene>
<dbReference type="RefSeq" id="XP_018026953.1">
    <property type="nucleotide sequence ID" value="XM_018171464.2"/>
</dbReference>
<dbReference type="Pfam" id="PF13926">
    <property type="entry name" value="DUF4211"/>
    <property type="match status" value="1"/>
</dbReference>
<name>A0A8B7PLA3_HYAAZ</name>
<evidence type="ECO:0000313" key="3">
    <source>
        <dbReference type="Proteomes" id="UP000694843"/>
    </source>
</evidence>
<feature type="region of interest" description="Disordered" evidence="1">
    <location>
        <begin position="594"/>
        <end position="623"/>
    </location>
</feature>
<feature type="compositionally biased region" description="Polar residues" evidence="1">
    <location>
        <begin position="155"/>
        <end position="166"/>
    </location>
</feature>
<dbReference type="GeneID" id="108682321"/>
<protein>
    <submittedName>
        <fullName evidence="4">Uncharacterized protein LOC108682321</fullName>
    </submittedName>
</protein>
<evidence type="ECO:0000256" key="1">
    <source>
        <dbReference type="SAM" id="MobiDB-lite"/>
    </source>
</evidence>
<feature type="compositionally biased region" description="Basic and acidic residues" evidence="1">
    <location>
        <begin position="1"/>
        <end position="10"/>
    </location>
</feature>
<dbReference type="PANTHER" id="PTHR14689">
    <property type="entry name" value="PHORBOL-ESTER_DAG-TYPE DOMAIN-CONTAINING PROTEIN"/>
    <property type="match status" value="1"/>
</dbReference>
<dbReference type="InterPro" id="IPR025451">
    <property type="entry name" value="DUF4211"/>
</dbReference>
<feature type="compositionally biased region" description="Basic and acidic residues" evidence="1">
    <location>
        <begin position="22"/>
        <end position="34"/>
    </location>
</feature>
<feature type="compositionally biased region" description="Acidic residues" evidence="1">
    <location>
        <begin position="62"/>
        <end position="82"/>
    </location>
</feature>
<feature type="compositionally biased region" description="Low complexity" evidence="1">
    <location>
        <begin position="179"/>
        <end position="189"/>
    </location>
</feature>
<keyword evidence="3" id="KW-1185">Reference proteome</keyword>
<feature type="compositionally biased region" description="Gly residues" evidence="1">
    <location>
        <begin position="138"/>
        <end position="147"/>
    </location>
</feature>
<evidence type="ECO:0000313" key="4">
    <source>
        <dbReference type="RefSeq" id="XP_018026953.1"/>
    </source>
</evidence>
<feature type="domain" description="DUF4211" evidence="2">
    <location>
        <begin position="397"/>
        <end position="503"/>
    </location>
</feature>
<dbReference type="PANTHER" id="PTHR14689:SF0">
    <property type="entry name" value="COILED-COIL DOMAIN-CONTAINING PROTEIN 82"/>
    <property type="match status" value="1"/>
</dbReference>
<feature type="region of interest" description="Disordered" evidence="1">
    <location>
        <begin position="1"/>
        <end position="207"/>
    </location>
</feature>
<feature type="compositionally biased region" description="Polar residues" evidence="1">
    <location>
        <begin position="604"/>
        <end position="623"/>
    </location>
</feature>
<evidence type="ECO:0000259" key="2">
    <source>
        <dbReference type="Pfam" id="PF13926"/>
    </source>
</evidence>
<proteinExistence type="predicted"/>
<reference evidence="4" key="1">
    <citation type="submission" date="2025-08" db="UniProtKB">
        <authorList>
            <consortium name="RefSeq"/>
        </authorList>
    </citation>
    <scope>IDENTIFICATION</scope>
    <source>
        <tissue evidence="4">Whole organism</tissue>
    </source>
</reference>
<dbReference type="KEGG" id="hazt:108682321"/>
<accession>A0A8B7PLA3</accession>
<dbReference type="OrthoDB" id="21499at2759"/>
<dbReference type="GO" id="GO:0005634">
    <property type="term" value="C:nucleus"/>
    <property type="evidence" value="ECO:0007669"/>
    <property type="project" value="TreeGrafter"/>
</dbReference>
<sequence length="623" mass="68928">MATDNTHDSNDEADAPQPSKKAQLEKTVPTKEETNLLNTSRRRSTRSVQRYGHSEEETSATAEEDADDLDLPTLPDSDDDPDFAPVDKKESASLSQFSFKTRGRGKGRGSPGGGRGKHLESASLSQFSFKTRGRGRGRGSSGGGRGRGPIISGKLQGNENKTSSVGRGSARKLNPPPSSAASQPKSNAAKTHDNNNKADTADSNRTKGLLTGTSFLMSPSKLSSAINYPPLKRQTQAVRLPEGPTLTPEQLKEIEAQFKSGDFVMAKKDAELENPPIWRIDGKSLLQKFQAFEKDGKVLYRNISTYSGWTSQGKALYMPVKAKFIFQSRYDIVVELIDENTSAVISPDDPSLPSPLAPAKTASPAARPIVALGLEKRPISNATPQEDIIVIPEELNQHLATFEIFLQTLISQALDNNFLAEIHNENDEYFVDSVKIMEDLTGERKLKMHNMISWPEAFWESLERWPSVNVMSSRVKSNCETCFKIAASKLALFYGQPYDELTLKPKEDPERDAPSKNFNVCEPCAKLCELYNTLCHRKYAYYNECKKTVTNIRMSQPSKNTTTILRELLSIDSWITGLFRSMCTTFVRVDRMFEEHESQPSPPNTSSSVVKPEQSASAPTGQS</sequence>
<feature type="compositionally biased region" description="Basic and acidic residues" evidence="1">
    <location>
        <begin position="190"/>
        <end position="205"/>
    </location>
</feature>
<dbReference type="Proteomes" id="UP000694843">
    <property type="component" value="Unplaced"/>
</dbReference>
<dbReference type="AlphaFoldDB" id="A0A8B7PLA3"/>
<organism evidence="3 4">
    <name type="scientific">Hyalella azteca</name>
    <name type="common">Amphipod</name>
    <dbReference type="NCBI Taxonomy" id="294128"/>
    <lineage>
        <taxon>Eukaryota</taxon>
        <taxon>Metazoa</taxon>
        <taxon>Ecdysozoa</taxon>
        <taxon>Arthropoda</taxon>
        <taxon>Crustacea</taxon>
        <taxon>Multicrustacea</taxon>
        <taxon>Malacostraca</taxon>
        <taxon>Eumalacostraca</taxon>
        <taxon>Peracarida</taxon>
        <taxon>Amphipoda</taxon>
        <taxon>Senticaudata</taxon>
        <taxon>Talitrida</taxon>
        <taxon>Talitroidea</taxon>
        <taxon>Hyalellidae</taxon>
        <taxon>Hyalella</taxon>
    </lineage>
</organism>